<dbReference type="Proteomes" id="UP000230390">
    <property type="component" value="Unassembled WGS sequence"/>
</dbReference>
<evidence type="ECO:0000313" key="1">
    <source>
        <dbReference type="EMBL" id="PIL41895.1"/>
    </source>
</evidence>
<dbReference type="AlphaFoldDB" id="A0A2G8T765"/>
<gene>
    <name evidence="1" type="ORF">CR105_27280</name>
</gene>
<evidence type="ECO:0000313" key="2">
    <source>
        <dbReference type="Proteomes" id="UP000230390"/>
    </source>
</evidence>
<dbReference type="OrthoDB" id="7210911at2"/>
<proteinExistence type="predicted"/>
<protein>
    <submittedName>
        <fullName evidence="1">Uncharacterized protein</fullName>
    </submittedName>
</protein>
<reference evidence="1 2" key="1">
    <citation type="submission" date="2017-10" db="EMBL/GenBank/DDBJ databases">
        <title>Massilia psychrophilum sp. nov., a novel purple-pigmented bacterium isolated from Tianshan glacier, Xinjiang Municipality, China.</title>
        <authorList>
            <person name="Wang H."/>
        </authorList>
    </citation>
    <scope>NUCLEOTIDE SEQUENCE [LARGE SCALE GENOMIC DNA]</scope>
    <source>
        <strain evidence="1 2">JCM 30074</strain>
    </source>
</reference>
<keyword evidence="2" id="KW-1185">Reference proteome</keyword>
<dbReference type="EMBL" id="PDOC01000069">
    <property type="protein sequence ID" value="PIL41895.1"/>
    <property type="molecule type" value="Genomic_DNA"/>
</dbReference>
<accession>A0A2G8T765</accession>
<organism evidence="1 2">
    <name type="scientific">Massilia eurypsychrophila</name>
    <dbReference type="NCBI Taxonomy" id="1485217"/>
    <lineage>
        <taxon>Bacteria</taxon>
        <taxon>Pseudomonadati</taxon>
        <taxon>Pseudomonadota</taxon>
        <taxon>Betaproteobacteria</taxon>
        <taxon>Burkholderiales</taxon>
        <taxon>Oxalobacteraceae</taxon>
        <taxon>Telluria group</taxon>
        <taxon>Massilia</taxon>
    </lineage>
</organism>
<comment type="caution">
    <text evidence="1">The sequence shown here is derived from an EMBL/GenBank/DDBJ whole genome shotgun (WGS) entry which is preliminary data.</text>
</comment>
<sequence length="138" mass="13903">MAKTFTAPFAQSPKTATAVLTAACVIGTTGAPTNTALLCTAGVDGALVTDISAIPQSTLTATGLVLFLSTDAGVTKWPIDSETMAAYSAGATAKIPKTPFAAYTEQTPLRLAANARLYVGALVAAASGIVFKAQSTDF</sequence>
<dbReference type="RefSeq" id="WP_099794104.1">
    <property type="nucleotide sequence ID" value="NZ_PDOC01000069.1"/>
</dbReference>
<name>A0A2G8T765_9BURK</name>